<keyword evidence="7" id="KW-1185">Reference proteome</keyword>
<dbReference type="InterPro" id="IPR000847">
    <property type="entry name" value="LysR_HTH_N"/>
</dbReference>
<dbReference type="Gene3D" id="3.40.190.10">
    <property type="entry name" value="Periplasmic binding protein-like II"/>
    <property type="match status" value="1"/>
</dbReference>
<evidence type="ECO:0000256" key="3">
    <source>
        <dbReference type="ARBA" id="ARBA00023125"/>
    </source>
</evidence>
<dbReference type="SUPFAM" id="SSF53850">
    <property type="entry name" value="Periplasmic binding protein-like II"/>
    <property type="match status" value="1"/>
</dbReference>
<keyword evidence="4" id="KW-0804">Transcription</keyword>
<protein>
    <submittedName>
        <fullName evidence="6">LysR substrate-binding domain-containing protein</fullName>
    </submittedName>
</protein>
<feature type="domain" description="HTH lysR-type" evidence="5">
    <location>
        <begin position="25"/>
        <end position="82"/>
    </location>
</feature>
<dbReference type="Gene3D" id="1.10.10.10">
    <property type="entry name" value="Winged helix-like DNA-binding domain superfamily/Winged helix DNA-binding domain"/>
    <property type="match status" value="1"/>
</dbReference>
<dbReference type="RefSeq" id="WP_344924916.1">
    <property type="nucleotide sequence ID" value="NZ_BAABCW010000002.1"/>
</dbReference>
<evidence type="ECO:0000256" key="1">
    <source>
        <dbReference type="ARBA" id="ARBA00009437"/>
    </source>
</evidence>
<evidence type="ECO:0000256" key="4">
    <source>
        <dbReference type="ARBA" id="ARBA00023163"/>
    </source>
</evidence>
<dbReference type="PANTHER" id="PTHR30126:SF25">
    <property type="entry name" value="HTH-TYPE TRANSCRIPTIONAL REGULATOR METR"/>
    <property type="match status" value="1"/>
</dbReference>
<evidence type="ECO:0000256" key="2">
    <source>
        <dbReference type="ARBA" id="ARBA00023015"/>
    </source>
</evidence>
<proteinExistence type="inferred from homology"/>
<dbReference type="Pfam" id="PF03466">
    <property type="entry name" value="LysR_substrate"/>
    <property type="match status" value="1"/>
</dbReference>
<evidence type="ECO:0000313" key="6">
    <source>
        <dbReference type="EMBL" id="GAA4110473.1"/>
    </source>
</evidence>
<organism evidence="6 7">
    <name type="scientific">Aquimarina addita</name>
    <dbReference type="NCBI Taxonomy" id="870485"/>
    <lineage>
        <taxon>Bacteria</taxon>
        <taxon>Pseudomonadati</taxon>
        <taxon>Bacteroidota</taxon>
        <taxon>Flavobacteriia</taxon>
        <taxon>Flavobacteriales</taxon>
        <taxon>Flavobacteriaceae</taxon>
        <taxon>Aquimarina</taxon>
    </lineage>
</organism>
<gene>
    <name evidence="6" type="ORF">GCM10022393_07550</name>
</gene>
<name>A0ABP7XCS1_9FLAO</name>
<dbReference type="PANTHER" id="PTHR30126">
    <property type="entry name" value="HTH-TYPE TRANSCRIPTIONAL REGULATOR"/>
    <property type="match status" value="1"/>
</dbReference>
<keyword evidence="3" id="KW-0238">DNA-binding</keyword>
<comment type="similarity">
    <text evidence="1">Belongs to the LysR transcriptional regulatory family.</text>
</comment>
<dbReference type="SUPFAM" id="SSF46785">
    <property type="entry name" value="Winged helix' DNA-binding domain"/>
    <property type="match status" value="1"/>
</dbReference>
<dbReference type="Pfam" id="PF00126">
    <property type="entry name" value="HTH_1"/>
    <property type="match status" value="1"/>
</dbReference>
<dbReference type="InterPro" id="IPR036388">
    <property type="entry name" value="WH-like_DNA-bd_sf"/>
</dbReference>
<dbReference type="PROSITE" id="PS50931">
    <property type="entry name" value="HTH_LYSR"/>
    <property type="match status" value="1"/>
</dbReference>
<dbReference type="InterPro" id="IPR005119">
    <property type="entry name" value="LysR_subst-bd"/>
</dbReference>
<dbReference type="EMBL" id="BAABCW010000002">
    <property type="protein sequence ID" value="GAA4110473.1"/>
    <property type="molecule type" value="Genomic_DNA"/>
</dbReference>
<evidence type="ECO:0000259" key="5">
    <source>
        <dbReference type="PROSITE" id="PS50931"/>
    </source>
</evidence>
<dbReference type="Proteomes" id="UP001500459">
    <property type="component" value="Unassembled WGS sequence"/>
</dbReference>
<dbReference type="InterPro" id="IPR036390">
    <property type="entry name" value="WH_DNA-bd_sf"/>
</dbReference>
<sequence>MKDFDTVCDFFSNCNELFYCIFESMEIKYFRLIKTIAEAGNIANSSKQLFLTQSALSHQLRMVENHLGCKVFTRTRNTWKLTEEGTALYALANELLETLEKGLNSVTEIKEGVKGTIKISTECYSFYQGLASFIQKMGVLYPEIEIDLILNATHQPIAKMLTREIDIALVSSIPDAKELSGIPVFDDEIFAVMHKEHPLADIKYITAKDFENIHLIIHSFPLDTVSVFEHFLRPAQVMPSKVSAIPLTEVSLEMVNANMGIMCIPKWALASFKLSEDFRFKKIGRQGLKRTHYLVIRNEDVGKKYITNFIDNFQEEFLVI</sequence>
<accession>A0ABP7XCS1</accession>
<comment type="caution">
    <text evidence="6">The sequence shown here is derived from an EMBL/GenBank/DDBJ whole genome shotgun (WGS) entry which is preliminary data.</text>
</comment>
<reference evidence="7" key="1">
    <citation type="journal article" date="2019" name="Int. J. Syst. Evol. Microbiol.">
        <title>The Global Catalogue of Microorganisms (GCM) 10K type strain sequencing project: providing services to taxonomists for standard genome sequencing and annotation.</title>
        <authorList>
            <consortium name="The Broad Institute Genomics Platform"/>
            <consortium name="The Broad Institute Genome Sequencing Center for Infectious Disease"/>
            <person name="Wu L."/>
            <person name="Ma J."/>
        </authorList>
    </citation>
    <scope>NUCLEOTIDE SEQUENCE [LARGE SCALE GENOMIC DNA]</scope>
    <source>
        <strain evidence="7">JCM 17106</strain>
    </source>
</reference>
<evidence type="ECO:0000313" key="7">
    <source>
        <dbReference type="Proteomes" id="UP001500459"/>
    </source>
</evidence>
<keyword evidence="2" id="KW-0805">Transcription regulation</keyword>